<feature type="chain" id="PRO_5009604513" evidence="3">
    <location>
        <begin position="25"/>
        <end position="299"/>
    </location>
</feature>
<organism evidence="4 5">
    <name type="scientific">Akkermansia glycaniphila</name>
    <dbReference type="NCBI Taxonomy" id="1679444"/>
    <lineage>
        <taxon>Bacteria</taxon>
        <taxon>Pseudomonadati</taxon>
        <taxon>Verrucomicrobiota</taxon>
        <taxon>Verrucomicrobiia</taxon>
        <taxon>Verrucomicrobiales</taxon>
        <taxon>Akkermansiaceae</taxon>
        <taxon>Akkermansia</taxon>
    </lineage>
</organism>
<keyword evidence="3" id="KW-0732">Signal</keyword>
<feature type="region of interest" description="Disordered" evidence="1">
    <location>
        <begin position="275"/>
        <end position="299"/>
    </location>
</feature>
<evidence type="ECO:0000313" key="5">
    <source>
        <dbReference type="Proteomes" id="UP000176204"/>
    </source>
</evidence>
<dbReference type="STRING" id="1679444.PYTT_0966"/>
<keyword evidence="2" id="KW-0472">Membrane</keyword>
<evidence type="ECO:0000313" key="4">
    <source>
        <dbReference type="EMBL" id="SEH81765.1"/>
    </source>
</evidence>
<dbReference type="Proteomes" id="UP000176204">
    <property type="component" value="Chromosome I"/>
</dbReference>
<dbReference type="KEGG" id="agl:PYTT_0966"/>
<protein>
    <submittedName>
        <fullName evidence="4">Uncharacterized protein</fullName>
    </submittedName>
</protein>
<sequence>MYRMKKFSRLLVACFLALATFSHAQNLNIGTSRDEADKALPKTYNWKVLDDATVRRTWAQGDRVITADFDDQQGGCIFLSISYPKGIAKSAGQQTLSKLTNGEKLNWKKANSKTKPILGMKDAMHARTALGNLVAVETSSNKVTRISLYRGTPTSNRFDIPDYKPQRNSGLGVSASAGVGAYLVQDETRRKASGQAIAANTPAKPHASVPAADKPATSSTTPAEPRTEIQTEKVSSFVDDMTVIDWIIAGIGLLALLVLFILMFRKKPQPTTPIIVTELDSRHDDEDEDDDEDETDRRK</sequence>
<dbReference type="EMBL" id="LT629973">
    <property type="protein sequence ID" value="SEH81765.1"/>
    <property type="molecule type" value="Genomic_DNA"/>
</dbReference>
<feature type="compositionally biased region" description="Acidic residues" evidence="1">
    <location>
        <begin position="285"/>
        <end position="299"/>
    </location>
</feature>
<keyword evidence="5" id="KW-1185">Reference proteome</keyword>
<feature type="region of interest" description="Disordered" evidence="1">
    <location>
        <begin position="193"/>
        <end position="229"/>
    </location>
</feature>
<name>A0A1H6LBS7_9BACT</name>
<feature type="transmembrane region" description="Helical" evidence="2">
    <location>
        <begin position="243"/>
        <end position="264"/>
    </location>
</feature>
<reference evidence="5" key="1">
    <citation type="submission" date="2016-09" db="EMBL/GenBank/DDBJ databases">
        <authorList>
            <person name="Koehorst J."/>
        </authorList>
    </citation>
    <scope>NUCLEOTIDE SEQUENCE [LARGE SCALE GENOMIC DNA]</scope>
</reference>
<gene>
    <name evidence="4" type="ORF">PYTT_0966</name>
</gene>
<keyword evidence="2" id="KW-1133">Transmembrane helix</keyword>
<proteinExistence type="predicted"/>
<keyword evidence="2" id="KW-0812">Transmembrane</keyword>
<feature type="signal peptide" evidence="3">
    <location>
        <begin position="1"/>
        <end position="24"/>
    </location>
</feature>
<evidence type="ECO:0000256" key="1">
    <source>
        <dbReference type="SAM" id="MobiDB-lite"/>
    </source>
</evidence>
<dbReference type="AlphaFoldDB" id="A0A1H6LBS7"/>
<evidence type="ECO:0000256" key="2">
    <source>
        <dbReference type="SAM" id="Phobius"/>
    </source>
</evidence>
<evidence type="ECO:0000256" key="3">
    <source>
        <dbReference type="SAM" id="SignalP"/>
    </source>
</evidence>
<accession>A0A1H6LBS7</accession>